<keyword evidence="4" id="KW-1185">Reference proteome</keyword>
<dbReference type="Gene3D" id="3.30.565.10">
    <property type="entry name" value="Histidine kinase-like ATPase, C-terminal domain"/>
    <property type="match status" value="1"/>
</dbReference>
<proteinExistence type="predicted"/>
<evidence type="ECO:0000313" key="4">
    <source>
        <dbReference type="Proteomes" id="UP000515121"/>
    </source>
</evidence>
<dbReference type="GeneID" id="111309011"/>
<evidence type="ECO:0000256" key="2">
    <source>
        <dbReference type="ARBA" id="ARBA00012438"/>
    </source>
</evidence>
<dbReference type="PANTHER" id="PTHR43719:SF51">
    <property type="entry name" value="HISTIDINE KINASE 4"/>
    <property type="match status" value="1"/>
</dbReference>
<accession>A0A6P6AF50</accession>
<dbReference type="InterPro" id="IPR050956">
    <property type="entry name" value="2C_system_His_kinase"/>
</dbReference>
<dbReference type="RefSeq" id="XP_022763497.1">
    <property type="nucleotide sequence ID" value="XM_022907762.1"/>
</dbReference>
<keyword evidence="3" id="KW-0597">Phosphoprotein</keyword>
<organism evidence="4 5">
    <name type="scientific">Durio zibethinus</name>
    <name type="common">Durian</name>
    <dbReference type="NCBI Taxonomy" id="66656"/>
    <lineage>
        <taxon>Eukaryota</taxon>
        <taxon>Viridiplantae</taxon>
        <taxon>Streptophyta</taxon>
        <taxon>Embryophyta</taxon>
        <taxon>Tracheophyta</taxon>
        <taxon>Spermatophyta</taxon>
        <taxon>Magnoliopsida</taxon>
        <taxon>eudicotyledons</taxon>
        <taxon>Gunneridae</taxon>
        <taxon>Pentapetalae</taxon>
        <taxon>rosids</taxon>
        <taxon>malvids</taxon>
        <taxon>Malvales</taxon>
        <taxon>Malvaceae</taxon>
        <taxon>Helicteroideae</taxon>
        <taxon>Durio</taxon>
    </lineage>
</organism>
<gene>
    <name evidence="5" type="primary">LOC111309011</name>
</gene>
<evidence type="ECO:0000313" key="5">
    <source>
        <dbReference type="RefSeq" id="XP_022763497.1"/>
    </source>
</evidence>
<dbReference type="InterPro" id="IPR036890">
    <property type="entry name" value="HATPase_C_sf"/>
</dbReference>
<reference evidence="5" key="1">
    <citation type="submission" date="2025-08" db="UniProtKB">
        <authorList>
            <consortium name="RefSeq"/>
        </authorList>
    </citation>
    <scope>IDENTIFICATION</scope>
    <source>
        <tissue evidence="5">Fruit stalk</tissue>
    </source>
</reference>
<dbReference type="AlphaFoldDB" id="A0A6P6AF50"/>
<dbReference type="Proteomes" id="UP000515121">
    <property type="component" value="Unplaced"/>
</dbReference>
<dbReference type="PANTHER" id="PTHR43719">
    <property type="entry name" value="TWO-COMPONENT HISTIDINE KINASE"/>
    <property type="match status" value="1"/>
</dbReference>
<protein>
    <recommendedName>
        <fullName evidence="2">histidine kinase</fullName>
        <ecNumber evidence="2">2.7.13.3</ecNumber>
    </recommendedName>
</protein>
<keyword evidence="5" id="KW-0808">Transferase</keyword>
<dbReference type="GO" id="GO:0005634">
    <property type="term" value="C:nucleus"/>
    <property type="evidence" value="ECO:0007669"/>
    <property type="project" value="TreeGrafter"/>
</dbReference>
<name>A0A6P6AF50_DURZI</name>
<dbReference type="SUPFAM" id="SSF55874">
    <property type="entry name" value="ATPase domain of HSP90 chaperone/DNA topoisomerase II/histidine kinase"/>
    <property type="match status" value="1"/>
</dbReference>
<keyword evidence="5" id="KW-0418">Kinase</keyword>
<evidence type="ECO:0000256" key="1">
    <source>
        <dbReference type="ARBA" id="ARBA00000085"/>
    </source>
</evidence>
<sequence>MLITLMNEVLDRAKIEAGKLELESAPFDLRSILDDVLSLLSEKSRSKGVKLVVFVSDKVPEIIVGDPGRSRQIITNLVGNSVKVRGLPNLHSFRH</sequence>
<evidence type="ECO:0000256" key="3">
    <source>
        <dbReference type="ARBA" id="ARBA00022553"/>
    </source>
</evidence>
<dbReference type="EC" id="2.7.13.3" evidence="2"/>
<dbReference type="GO" id="GO:0004673">
    <property type="term" value="F:protein histidine kinase activity"/>
    <property type="evidence" value="ECO:0007669"/>
    <property type="project" value="UniProtKB-EC"/>
</dbReference>
<comment type="catalytic activity">
    <reaction evidence="1">
        <text>ATP + protein L-histidine = ADP + protein N-phospho-L-histidine.</text>
        <dbReference type="EC" id="2.7.13.3"/>
    </reaction>
</comment>